<dbReference type="InterPro" id="IPR052798">
    <property type="entry name" value="Giardia_VSA"/>
</dbReference>
<evidence type="ECO:0000313" key="1">
    <source>
        <dbReference type="EMBL" id="KAE8301207.1"/>
    </source>
</evidence>
<dbReference type="RefSeq" id="XP_001704419.1">
    <property type="nucleotide sequence ID" value="XM_001704367.1"/>
</dbReference>
<dbReference type="SMART" id="SM00261">
    <property type="entry name" value="FU"/>
    <property type="match status" value="4"/>
</dbReference>
<evidence type="ECO:0000313" key="2">
    <source>
        <dbReference type="Proteomes" id="UP000001548"/>
    </source>
</evidence>
<dbReference type="AlphaFoldDB" id="E2RU01"/>
<dbReference type="HOGENOM" id="CLU_022643_2_0_1"/>
<name>E2RU01_GIAIC</name>
<dbReference type="KEGG" id="gla:GL50803_0050370"/>
<dbReference type="GeneID" id="5697266"/>
<dbReference type="EMBL" id="AACB03000005">
    <property type="protein sequence ID" value="KAE8301207.1"/>
    <property type="molecule type" value="Genomic_DNA"/>
</dbReference>
<dbReference type="SUPFAM" id="SSF48695">
    <property type="entry name" value="Multiheme cytochromes"/>
    <property type="match status" value="1"/>
</dbReference>
<accession>E2RU01</accession>
<reference evidence="1 2" key="1">
    <citation type="journal article" date="2007" name="Science">
        <title>Genomic minimalism in the early diverging intestinal parasite Giardia lamblia.</title>
        <authorList>
            <person name="Morrison H.G."/>
            <person name="McArthur A.G."/>
            <person name="Gillin F.D."/>
            <person name="Aley S.B."/>
            <person name="Adam R.D."/>
            <person name="Olsen G.J."/>
            <person name="Best A.A."/>
            <person name="Cande W.Z."/>
            <person name="Chen F."/>
            <person name="Cipriano M.J."/>
            <person name="Davids B.J."/>
            <person name="Dawson S.C."/>
            <person name="Elmendorf H.G."/>
            <person name="Hehl A.B."/>
            <person name="Holder M.E."/>
            <person name="Huse S.M."/>
            <person name="Kim U.U."/>
            <person name="Lasek-Nesselquist E."/>
            <person name="Manning G."/>
            <person name="Nigam A."/>
            <person name="Nixon J.E."/>
            <person name="Palm D."/>
            <person name="Passamaneck N.E."/>
            <person name="Prabhu A."/>
            <person name="Reich C.I."/>
            <person name="Reiner D.S."/>
            <person name="Samuelson J."/>
            <person name="Svard S.G."/>
            <person name="Sogin M.L."/>
        </authorList>
    </citation>
    <scope>NUCLEOTIDE SEQUENCE [LARGE SCALE GENOMIC DNA]</scope>
    <source>
        <strain evidence="1 2">WB C6</strain>
    </source>
</reference>
<dbReference type="VEuPathDB" id="GiardiaDB:GL50803_137614"/>
<dbReference type="PANTHER" id="PTHR23275">
    <property type="entry name" value="CABRIOLET.-RELATED"/>
    <property type="match status" value="1"/>
</dbReference>
<dbReference type="InterPro" id="IPR036280">
    <property type="entry name" value="Multihaem_cyt_sf"/>
</dbReference>
<dbReference type="InterPro" id="IPR005127">
    <property type="entry name" value="Giardia_VSP"/>
</dbReference>
<dbReference type="OMA" id="CAECTIS"/>
<dbReference type="Gene3D" id="2.10.220.10">
    <property type="entry name" value="Hormone Receptor, Insulin-like Growth Factor Receptor 1, Chain A, domain 2"/>
    <property type="match status" value="1"/>
</dbReference>
<organism evidence="1 2">
    <name type="scientific">Giardia intestinalis (strain ATCC 50803 / WB clone C6)</name>
    <name type="common">Giardia lamblia</name>
    <dbReference type="NCBI Taxonomy" id="184922"/>
    <lineage>
        <taxon>Eukaryota</taxon>
        <taxon>Metamonada</taxon>
        <taxon>Diplomonadida</taxon>
        <taxon>Hexamitidae</taxon>
        <taxon>Giardiinae</taxon>
        <taxon>Giardia</taxon>
    </lineage>
</organism>
<dbReference type="CDD" id="cd00064">
    <property type="entry name" value="FU"/>
    <property type="match status" value="1"/>
</dbReference>
<keyword evidence="2" id="KW-1185">Reference proteome</keyword>
<dbReference type="Pfam" id="PF03302">
    <property type="entry name" value="VSP"/>
    <property type="match status" value="2"/>
</dbReference>
<dbReference type="InterPro" id="IPR006212">
    <property type="entry name" value="Furin_repeat"/>
</dbReference>
<protein>
    <submittedName>
        <fullName evidence="1">VSP AS12</fullName>
    </submittedName>
</protein>
<gene>
    <name evidence="1" type="ORF">GL50803_0050370</name>
</gene>
<dbReference type="InterPro" id="IPR009030">
    <property type="entry name" value="Growth_fac_rcpt_cys_sf"/>
</dbReference>
<dbReference type="Proteomes" id="UP000001548">
    <property type="component" value="Unassembled WGS sequence"/>
</dbReference>
<proteinExistence type="predicted"/>
<dbReference type="SUPFAM" id="SSF57184">
    <property type="entry name" value="Growth factor receptor domain"/>
    <property type="match status" value="1"/>
</dbReference>
<comment type="caution">
    <text evidence="1">The sequence shown here is derived from an EMBL/GenBank/DDBJ whole genome shotgun (WGS) entry which is preliminary data.</text>
</comment>
<sequence length="547" mass="55546">MFYAFLLTGLALELVRAAQAGDECEEVASSEPNTCKACSAVVNGKKYCSQCNGGGSQSAPTDGVCSADNNECTRKQDGKCTQCANKSFMYKGGCYKDSQAPGNTMCETANAGVCTQAKEGYFLPPGTDNAHDSVVSCGDTTGVTLTGDKKYTGVAECVTCTQPGQLSIGGTKAAICTKCAADLYLKIDRGVMECVAESGCGEGFFPTIVDGVKKCAGCSEAGSGGIEDCELCIPRAPAPEAGVKVTCSKCHASKKVSPLKDECMDNCPAGTYDKQNVCTPCHSSCASCQTDDKETSCTACYPGHSLLYEANGATGRCVKECTGAFITNCADGQCTADVGGAKYCAQCKEGYAPIDGVCTAVKIGRDASVCTAASGKCTACTGAYALISGGCYGVAKLPGKAVCTAANNGECTTCANGQQPSGKVCPTCPAGCSKCTGSAPSQQCSECFPGYYKSGTKCVACDKDDGSIKGVPNCLSCKEPASSSGAVTCYLTQQKTDDGTGGDTGGDSMNKSGLSTGAIAGISVAAIVVVGGLIGFLCWWFICRGKA</sequence>
<dbReference type="PANTHER" id="PTHR23275:SF100">
    <property type="entry name" value="EGF-LIKE DOMAIN-CONTAINING PROTEIN"/>
    <property type="match status" value="1"/>
</dbReference>